<organism evidence="2 3">
    <name type="scientific">Lacrimispora xylanolytica</name>
    <dbReference type="NCBI Taxonomy" id="29375"/>
    <lineage>
        <taxon>Bacteria</taxon>
        <taxon>Bacillati</taxon>
        <taxon>Bacillota</taxon>
        <taxon>Clostridia</taxon>
        <taxon>Lachnospirales</taxon>
        <taxon>Lachnospiraceae</taxon>
        <taxon>Lacrimispora</taxon>
    </lineage>
</organism>
<dbReference type="Pfam" id="PF12146">
    <property type="entry name" value="Hydrolase_4"/>
    <property type="match status" value="1"/>
</dbReference>
<evidence type="ECO:0000259" key="1">
    <source>
        <dbReference type="Pfam" id="PF12146"/>
    </source>
</evidence>
<proteinExistence type="predicted"/>
<keyword evidence="3" id="KW-1185">Reference proteome</keyword>
<dbReference type="RefSeq" id="WP_268116243.1">
    <property type="nucleotide sequence ID" value="NZ_CP113524.1"/>
</dbReference>
<evidence type="ECO:0000313" key="2">
    <source>
        <dbReference type="EMBL" id="WAJ25370.1"/>
    </source>
</evidence>
<dbReference type="EMBL" id="CP113524">
    <property type="protein sequence ID" value="WAJ25370.1"/>
    <property type="molecule type" value="Genomic_DNA"/>
</dbReference>
<accession>A0ABY7AF77</accession>
<protein>
    <submittedName>
        <fullName evidence="2">Lysophospholipase</fullName>
    </submittedName>
</protein>
<feature type="domain" description="Serine aminopeptidase S33" evidence="1">
    <location>
        <begin position="30"/>
        <end position="258"/>
    </location>
</feature>
<dbReference type="InterPro" id="IPR022742">
    <property type="entry name" value="Hydrolase_4"/>
</dbReference>
<dbReference type="PANTHER" id="PTHR11614">
    <property type="entry name" value="PHOSPHOLIPASE-RELATED"/>
    <property type="match status" value="1"/>
</dbReference>
<evidence type="ECO:0000313" key="3">
    <source>
        <dbReference type="Proteomes" id="UP001163115"/>
    </source>
</evidence>
<gene>
    <name evidence="2" type="ORF">OW255_07630</name>
</gene>
<dbReference type="InterPro" id="IPR000073">
    <property type="entry name" value="AB_hydrolase_1"/>
</dbReference>
<dbReference type="SUPFAM" id="SSF53474">
    <property type="entry name" value="alpha/beta-Hydrolases"/>
    <property type="match status" value="1"/>
</dbReference>
<dbReference type="Proteomes" id="UP001163115">
    <property type="component" value="Chromosome"/>
</dbReference>
<reference evidence="2" key="1">
    <citation type="submission" date="2022-11" db="EMBL/GenBank/DDBJ databases">
        <title>Lacrimispora xylanolytica sy1, complete genome.</title>
        <authorList>
            <person name="Choi S."/>
        </authorList>
    </citation>
    <scope>NUCLEOTIDE SEQUENCE</scope>
    <source>
        <strain evidence="2">Sy1</strain>
    </source>
</reference>
<dbReference type="InterPro" id="IPR051044">
    <property type="entry name" value="MAG_DAG_Lipase"/>
</dbReference>
<dbReference type="InterPro" id="IPR029058">
    <property type="entry name" value="AB_hydrolase_fold"/>
</dbReference>
<sequence>MKREGIIKEEMMVVSGDGTKLRFRKDVVEDPRALIVIAHGLCEHLNRYDYFTEKLNENGYSVYRYDQRGHGKSEGKRVYFSDFNEMPDDLSTIIAIAKRESGGKKVFLFGHSMGGETVTLYGTKHPGTVDGIITSGALTHYNNPIMGDSFPIAAPEDTYLSNELGDGVCSDSKVIEAYANDPLVEKQISIGLINQIYAGVLWLKEQIGNFSDPVLILHGADDGLVSAKDSLEFFEEISSKDKSLKIYANLYHEILNEPSRNEIIADILLWLGKHRG</sequence>
<dbReference type="PRINTS" id="PR00111">
    <property type="entry name" value="ABHYDROLASE"/>
</dbReference>
<name>A0ABY7AF77_9FIRM</name>
<dbReference type="Gene3D" id="3.40.50.1820">
    <property type="entry name" value="alpha/beta hydrolase"/>
    <property type="match status" value="1"/>
</dbReference>